<gene>
    <name evidence="2" type="ORF">G127AT_05670</name>
</gene>
<evidence type="ECO:0000313" key="2">
    <source>
        <dbReference type="EMBL" id="QTX05694.1"/>
    </source>
</evidence>
<reference evidence="2" key="1">
    <citation type="submission" date="2021-03" db="EMBL/GenBank/DDBJ databases">
        <title>Agromyces archimandritus sp. nov., isolated from the cockroach Archimandrita tessellata.</title>
        <authorList>
            <person name="Guzman J."/>
            <person name="Ortuzar M."/>
            <person name="Poehlein A."/>
            <person name="Daniel R."/>
            <person name="Trujillo M."/>
            <person name="Vilcinskas A."/>
        </authorList>
    </citation>
    <scope>NUCLEOTIDE SEQUENCE</scope>
    <source>
        <strain evidence="2">G127AT</strain>
    </source>
</reference>
<dbReference type="Proteomes" id="UP000671914">
    <property type="component" value="Chromosome"/>
</dbReference>
<dbReference type="KEGG" id="aarc:G127AT_05670"/>
<dbReference type="AlphaFoldDB" id="A0A975FP35"/>
<accession>A0A975FP35</accession>
<feature type="region of interest" description="Disordered" evidence="1">
    <location>
        <begin position="12"/>
        <end position="34"/>
    </location>
</feature>
<organism evidence="2 3">
    <name type="scientific">Agromyces archimandritae</name>
    <dbReference type="NCBI Taxonomy" id="2781962"/>
    <lineage>
        <taxon>Bacteria</taxon>
        <taxon>Bacillati</taxon>
        <taxon>Actinomycetota</taxon>
        <taxon>Actinomycetes</taxon>
        <taxon>Micrococcales</taxon>
        <taxon>Microbacteriaceae</taxon>
        <taxon>Agromyces</taxon>
    </lineage>
</organism>
<evidence type="ECO:0000256" key="1">
    <source>
        <dbReference type="SAM" id="MobiDB-lite"/>
    </source>
</evidence>
<dbReference type="EMBL" id="CP071696">
    <property type="protein sequence ID" value="QTX05694.1"/>
    <property type="molecule type" value="Genomic_DNA"/>
</dbReference>
<dbReference type="RefSeq" id="WP_210900922.1">
    <property type="nucleotide sequence ID" value="NZ_CP071696.1"/>
</dbReference>
<protein>
    <submittedName>
        <fullName evidence="2">Uncharacterized protein</fullName>
    </submittedName>
</protein>
<keyword evidence="3" id="KW-1185">Reference proteome</keyword>
<sequence length="229" mass="26204">MGWFSRLRERRRAREGGNGGADARRPRDPRRGVLPDFLRNPRARRISVEDASEEGLMLAEYAAVMSTKNLIIEAVIRDGRDWDPDAYLDDARSVLDGLIDESEESAEHVRAEQRAAASVRGRASHQHDYHARDLGNLEVREAVNEYVARRLRAWTRDEDRLRRLVDRARASAWGEIAAEIEATLDRTWPAEPELDANYGAEREERMWMVRYFDLIELSMQTQSGGAAAD</sequence>
<name>A0A975FP35_9MICO</name>
<feature type="compositionally biased region" description="Basic and acidic residues" evidence="1">
    <location>
        <begin position="22"/>
        <end position="33"/>
    </location>
</feature>
<proteinExistence type="predicted"/>
<evidence type="ECO:0000313" key="3">
    <source>
        <dbReference type="Proteomes" id="UP000671914"/>
    </source>
</evidence>